<evidence type="ECO:0000313" key="2">
    <source>
        <dbReference type="Proteomes" id="UP001652625"/>
    </source>
</evidence>
<accession>A0ABM4CQW8</accession>
<sequence length="127" mass="14673">MDLPVITFYFLFFIGSLQTSVVIIKVVPNNDERRLNNSIITDQHTLLPFTKTKSPIKQCYNKVHECLLSTPFNKNKCLKKFRKCTSKHCSAKKCFLNARKCTIEVETPQEVLKCIRTLKTCIKKKGC</sequence>
<keyword evidence="1" id="KW-0472">Membrane</keyword>
<dbReference type="GeneID" id="136086005"/>
<feature type="transmembrane region" description="Helical" evidence="1">
    <location>
        <begin position="6"/>
        <end position="27"/>
    </location>
</feature>
<name>A0ABM4CQW8_HYDVU</name>
<evidence type="ECO:0000256" key="1">
    <source>
        <dbReference type="SAM" id="Phobius"/>
    </source>
</evidence>
<reference evidence="3" key="1">
    <citation type="submission" date="2025-08" db="UniProtKB">
        <authorList>
            <consortium name="RefSeq"/>
        </authorList>
    </citation>
    <scope>IDENTIFICATION</scope>
</reference>
<protein>
    <submittedName>
        <fullName evidence="3">Uncharacterized protein LOC136086005</fullName>
    </submittedName>
</protein>
<dbReference type="Proteomes" id="UP001652625">
    <property type="component" value="Chromosome 10"/>
</dbReference>
<gene>
    <name evidence="3" type="primary">LOC136086005</name>
</gene>
<keyword evidence="1" id="KW-1133">Transmembrane helix</keyword>
<keyword evidence="1" id="KW-0812">Transmembrane</keyword>
<dbReference type="RefSeq" id="XP_065664243.1">
    <property type="nucleotide sequence ID" value="XM_065808171.1"/>
</dbReference>
<proteinExistence type="predicted"/>
<keyword evidence="2" id="KW-1185">Reference proteome</keyword>
<organism evidence="2 3">
    <name type="scientific">Hydra vulgaris</name>
    <name type="common">Hydra</name>
    <name type="synonym">Hydra attenuata</name>
    <dbReference type="NCBI Taxonomy" id="6087"/>
    <lineage>
        <taxon>Eukaryota</taxon>
        <taxon>Metazoa</taxon>
        <taxon>Cnidaria</taxon>
        <taxon>Hydrozoa</taxon>
        <taxon>Hydroidolina</taxon>
        <taxon>Anthoathecata</taxon>
        <taxon>Aplanulata</taxon>
        <taxon>Hydridae</taxon>
        <taxon>Hydra</taxon>
    </lineage>
</organism>
<evidence type="ECO:0000313" key="3">
    <source>
        <dbReference type="RefSeq" id="XP_065664243.1"/>
    </source>
</evidence>